<dbReference type="EMBL" id="KL142371">
    <property type="protein sequence ID" value="KDR80849.1"/>
    <property type="molecule type" value="Genomic_DNA"/>
</dbReference>
<evidence type="ECO:0000313" key="3">
    <source>
        <dbReference type="Proteomes" id="UP000027222"/>
    </source>
</evidence>
<organism evidence="2 3">
    <name type="scientific">Galerina marginata (strain CBS 339.88)</name>
    <dbReference type="NCBI Taxonomy" id="685588"/>
    <lineage>
        <taxon>Eukaryota</taxon>
        <taxon>Fungi</taxon>
        <taxon>Dikarya</taxon>
        <taxon>Basidiomycota</taxon>
        <taxon>Agaricomycotina</taxon>
        <taxon>Agaricomycetes</taxon>
        <taxon>Agaricomycetidae</taxon>
        <taxon>Agaricales</taxon>
        <taxon>Agaricineae</taxon>
        <taxon>Strophariaceae</taxon>
        <taxon>Galerina</taxon>
    </lineage>
</organism>
<name>A0A067TLR5_GALM3</name>
<evidence type="ECO:0000256" key="1">
    <source>
        <dbReference type="SAM" id="MobiDB-lite"/>
    </source>
</evidence>
<sequence>MTKLITQGRRSSGKEGETGKQLRGQTPLIWTIKLACNIQCWCVADVRLEPIRVLFHLMAASEDISSGLKRPNELNFYFC</sequence>
<accession>A0A067TLR5</accession>
<dbReference type="Proteomes" id="UP000027222">
    <property type="component" value="Unassembled WGS sequence"/>
</dbReference>
<evidence type="ECO:0000313" key="2">
    <source>
        <dbReference type="EMBL" id="KDR80849.1"/>
    </source>
</evidence>
<protein>
    <submittedName>
        <fullName evidence="2">Uncharacterized protein</fullName>
    </submittedName>
</protein>
<gene>
    <name evidence="2" type="ORF">GALMADRAFT_241328</name>
</gene>
<feature type="region of interest" description="Disordered" evidence="1">
    <location>
        <begin position="1"/>
        <end position="21"/>
    </location>
</feature>
<proteinExistence type="predicted"/>
<dbReference type="HOGENOM" id="CLU_2606213_0_0_1"/>
<reference evidence="3" key="1">
    <citation type="journal article" date="2014" name="Proc. Natl. Acad. Sci. U.S.A.">
        <title>Extensive sampling of basidiomycete genomes demonstrates inadequacy of the white-rot/brown-rot paradigm for wood decay fungi.</title>
        <authorList>
            <person name="Riley R."/>
            <person name="Salamov A.A."/>
            <person name="Brown D.W."/>
            <person name="Nagy L.G."/>
            <person name="Floudas D."/>
            <person name="Held B.W."/>
            <person name="Levasseur A."/>
            <person name="Lombard V."/>
            <person name="Morin E."/>
            <person name="Otillar R."/>
            <person name="Lindquist E.A."/>
            <person name="Sun H."/>
            <person name="LaButti K.M."/>
            <person name="Schmutz J."/>
            <person name="Jabbour D."/>
            <person name="Luo H."/>
            <person name="Baker S.E."/>
            <person name="Pisabarro A.G."/>
            <person name="Walton J.D."/>
            <person name="Blanchette R.A."/>
            <person name="Henrissat B."/>
            <person name="Martin F."/>
            <person name="Cullen D."/>
            <person name="Hibbett D.S."/>
            <person name="Grigoriev I.V."/>
        </authorList>
    </citation>
    <scope>NUCLEOTIDE SEQUENCE [LARGE SCALE GENOMIC DNA]</scope>
    <source>
        <strain evidence="3">CBS 339.88</strain>
    </source>
</reference>
<keyword evidence="3" id="KW-1185">Reference proteome</keyword>
<feature type="compositionally biased region" description="Polar residues" evidence="1">
    <location>
        <begin position="1"/>
        <end position="10"/>
    </location>
</feature>
<dbReference type="AlphaFoldDB" id="A0A067TLR5"/>